<dbReference type="HAMAP" id="MF_00583_B">
    <property type="entry name" value="RibP_PPkinase_B"/>
    <property type="match status" value="1"/>
</dbReference>
<evidence type="ECO:0000256" key="4">
    <source>
        <dbReference type="ARBA" id="ARBA00022727"/>
    </source>
</evidence>
<protein>
    <recommendedName>
        <fullName evidence="12">Ribose-phosphate pyrophosphokinase</fullName>
        <shortName evidence="12">RPPK</shortName>
        <ecNumber evidence="12">2.7.6.1</ecNumber>
    </recommendedName>
    <alternativeName>
        <fullName evidence="12">5-phospho-D-ribosyl alpha-1-diphosphate synthase</fullName>
    </alternativeName>
    <alternativeName>
        <fullName evidence="12">Phosphoribosyl diphosphate synthase</fullName>
    </alternativeName>
    <alternativeName>
        <fullName evidence="12">Phosphoribosyl pyrophosphate synthase</fullName>
        <shortName evidence="12">P-Rib-PP synthase</shortName>
        <shortName evidence="12">PRPP synthase</shortName>
        <shortName evidence="12">PRPPase</shortName>
    </alternativeName>
</protein>
<comment type="subcellular location">
    <subcellularLocation>
        <location evidence="12">Cytoplasm</location>
    </subcellularLocation>
</comment>
<sequence length="323" mass="35536">MSDSHELKDMKLFAGGAHPALATRVSELLGIPLGRMTNKRFSDGEIQVKIDESARGAEIFILQPTCLPTNDNLMELFIMLDAFRRASARRMTVVMPYYGYARQDKKIKPREPITARLVATFLETCGADRVVTVDLHAEQIQGFFNIPVDNLYGGPMLGRYFVQQGLREDPEVVVVSPDVAGVGRAKSLADMLKCTFVVIAKRRPAPNQVEVVEIVGDFVGKRCVMIDDMIDTGGSIISGAQALMDRGAREVIACCSHAVFSGSARQRLQDSCLSEIVCLDTIPNEEGPDFPKLKVLPSAPLIADAIRRIHLNESVSALFEGWR</sequence>
<dbReference type="Pfam" id="PF13793">
    <property type="entry name" value="Pribosyltran_N"/>
    <property type="match status" value="1"/>
</dbReference>
<dbReference type="GO" id="GO:0005737">
    <property type="term" value="C:cytoplasm"/>
    <property type="evidence" value="ECO:0007669"/>
    <property type="project" value="UniProtKB-SubCell"/>
</dbReference>
<evidence type="ECO:0000256" key="9">
    <source>
        <dbReference type="ARBA" id="ARBA00049535"/>
    </source>
</evidence>
<feature type="binding site" evidence="12">
    <location>
        <position position="136"/>
    </location>
    <ligand>
        <name>Mg(2+)</name>
        <dbReference type="ChEBI" id="CHEBI:18420"/>
    </ligand>
</feature>
<gene>
    <name evidence="12" type="primary">prs</name>
    <name evidence="14" type="ORF">OP10G_4672</name>
</gene>
<evidence type="ECO:0000313" key="15">
    <source>
        <dbReference type="Proteomes" id="UP000027982"/>
    </source>
</evidence>
<feature type="active site" evidence="12">
    <location>
        <position position="201"/>
    </location>
</feature>
<comment type="function">
    <text evidence="10 12">Involved in the biosynthesis of the central metabolite phospho-alpha-D-ribosyl-1-pyrophosphate (PRPP) via the transfer of pyrophosphoryl group from ATP to 1-hydroxyl of ribose-5-phosphate (Rib-5-P).</text>
</comment>
<dbReference type="InterPro" id="IPR029057">
    <property type="entry name" value="PRTase-like"/>
</dbReference>
<accession>A0A068NYE1</accession>
<comment type="pathway">
    <text evidence="1 12">Metabolic intermediate biosynthesis; 5-phospho-alpha-D-ribose 1-diphosphate biosynthesis; 5-phospho-alpha-D-ribose 1-diphosphate from D-ribose 5-phosphate (route I): step 1/1.</text>
</comment>
<dbReference type="GO" id="GO:0006015">
    <property type="term" value="P:5-phosphoribose 1-diphosphate biosynthetic process"/>
    <property type="evidence" value="ECO:0007669"/>
    <property type="project" value="UniProtKB-UniRule"/>
</dbReference>
<dbReference type="Proteomes" id="UP000027982">
    <property type="component" value="Chromosome"/>
</dbReference>
<dbReference type="InterPro" id="IPR029099">
    <property type="entry name" value="Pribosyltran_N"/>
</dbReference>
<evidence type="ECO:0000256" key="7">
    <source>
        <dbReference type="ARBA" id="ARBA00022840"/>
    </source>
</evidence>
<dbReference type="PANTHER" id="PTHR10210">
    <property type="entry name" value="RIBOSE-PHOSPHATE DIPHOSPHOKINASE FAMILY MEMBER"/>
    <property type="match status" value="1"/>
</dbReference>
<reference evidence="14 15" key="1">
    <citation type="journal article" date="2014" name="PLoS ONE">
        <title>The first complete genome sequence of the class fimbriimonadia in the phylum armatimonadetes.</title>
        <authorList>
            <person name="Hu Z.Y."/>
            <person name="Wang Y.Z."/>
            <person name="Im W.T."/>
            <person name="Wang S.Y."/>
            <person name="Zhao G.P."/>
            <person name="Zheng H.J."/>
            <person name="Quan Z.X."/>
        </authorList>
    </citation>
    <scope>NUCLEOTIDE SEQUENCE [LARGE SCALE GENOMIC DNA]</scope>
    <source>
        <strain evidence="14">Gsoil 348</strain>
    </source>
</reference>
<keyword evidence="7 12" id="KW-0067">ATP-binding</keyword>
<dbReference type="InterPro" id="IPR005946">
    <property type="entry name" value="Rib-P_diPkinase"/>
</dbReference>
<dbReference type="EC" id="2.7.6.1" evidence="12"/>
<dbReference type="eggNOG" id="COG0462">
    <property type="taxonomic scope" value="Bacteria"/>
</dbReference>
<dbReference type="InterPro" id="IPR000842">
    <property type="entry name" value="PRib_PP_synth_CS"/>
</dbReference>
<dbReference type="GO" id="GO:0002189">
    <property type="term" value="C:ribose phosphate diphosphokinase complex"/>
    <property type="evidence" value="ECO:0007669"/>
    <property type="project" value="TreeGrafter"/>
</dbReference>
<dbReference type="GO" id="GO:0004749">
    <property type="term" value="F:ribose phosphate diphosphokinase activity"/>
    <property type="evidence" value="ECO:0007669"/>
    <property type="project" value="UniProtKB-UniRule"/>
</dbReference>
<dbReference type="InterPro" id="IPR037515">
    <property type="entry name" value="Rib-P_diPkinase_bac"/>
</dbReference>
<keyword evidence="5 12" id="KW-0547">Nucleotide-binding</keyword>
<dbReference type="UniPathway" id="UPA00087">
    <property type="reaction ID" value="UER00172"/>
</dbReference>
<name>A0A068NYE1_FIMGI</name>
<evidence type="ECO:0000256" key="12">
    <source>
        <dbReference type="HAMAP-Rule" id="MF_00583"/>
    </source>
</evidence>
<dbReference type="GO" id="GO:0005524">
    <property type="term" value="F:ATP binding"/>
    <property type="evidence" value="ECO:0007669"/>
    <property type="project" value="UniProtKB-KW"/>
</dbReference>
<evidence type="ECO:0000256" key="2">
    <source>
        <dbReference type="ARBA" id="ARBA00022679"/>
    </source>
</evidence>
<feature type="binding site" evidence="12">
    <location>
        <position position="178"/>
    </location>
    <ligand>
        <name>Mg(2+)</name>
        <dbReference type="ChEBI" id="CHEBI:18420"/>
    </ligand>
</feature>
<comment type="subunit">
    <text evidence="12">Homohexamer.</text>
</comment>
<evidence type="ECO:0000256" key="5">
    <source>
        <dbReference type="ARBA" id="ARBA00022741"/>
    </source>
</evidence>
<keyword evidence="12" id="KW-0963">Cytoplasm</keyword>
<feature type="binding site" evidence="12">
    <location>
        <begin position="231"/>
        <end position="235"/>
    </location>
    <ligand>
        <name>D-ribose 5-phosphate</name>
        <dbReference type="ChEBI" id="CHEBI:78346"/>
    </ligand>
</feature>
<dbReference type="HOGENOM" id="CLU_033546_1_0_0"/>
<dbReference type="KEGG" id="fgi:OP10G_4672"/>
<dbReference type="FunFam" id="3.40.50.2020:FF:000002">
    <property type="entry name" value="Ribose-phosphate pyrophosphokinase"/>
    <property type="match status" value="1"/>
</dbReference>
<dbReference type="STRING" id="661478.OP10G_4672"/>
<keyword evidence="4 12" id="KW-0545">Nucleotide biosynthesis</keyword>
<keyword evidence="2 12" id="KW-0808">Transferase</keyword>
<dbReference type="GO" id="GO:0016301">
    <property type="term" value="F:kinase activity"/>
    <property type="evidence" value="ECO:0007669"/>
    <property type="project" value="UniProtKB-KW"/>
</dbReference>
<dbReference type="GO" id="GO:0009156">
    <property type="term" value="P:ribonucleoside monophosphate biosynthetic process"/>
    <property type="evidence" value="ECO:0007669"/>
    <property type="project" value="InterPro"/>
</dbReference>
<dbReference type="Pfam" id="PF14572">
    <property type="entry name" value="Pribosyl_synth"/>
    <property type="match status" value="1"/>
</dbReference>
<feature type="domain" description="Ribose-phosphate pyrophosphokinase N-terminal" evidence="13">
    <location>
        <begin position="10"/>
        <end position="126"/>
    </location>
</feature>
<feature type="binding site" evidence="12">
    <location>
        <position position="227"/>
    </location>
    <ligand>
        <name>D-ribose 5-phosphate</name>
        <dbReference type="ChEBI" id="CHEBI:78346"/>
    </ligand>
</feature>
<comment type="cofactor">
    <cofactor evidence="12">
        <name>Mg(2+)</name>
        <dbReference type="ChEBI" id="CHEBI:18420"/>
    </cofactor>
    <text evidence="12">Binds 2 Mg(2+) ions per subunit.</text>
</comment>
<evidence type="ECO:0000256" key="6">
    <source>
        <dbReference type="ARBA" id="ARBA00022777"/>
    </source>
</evidence>
<feature type="binding site" evidence="12">
    <location>
        <begin position="102"/>
        <end position="103"/>
    </location>
    <ligand>
        <name>ATP</name>
        <dbReference type="ChEBI" id="CHEBI:30616"/>
    </ligand>
</feature>
<dbReference type="GO" id="GO:0000287">
    <property type="term" value="F:magnesium ion binding"/>
    <property type="evidence" value="ECO:0007669"/>
    <property type="project" value="UniProtKB-UniRule"/>
</dbReference>
<proteinExistence type="inferred from homology"/>
<evidence type="ECO:0000256" key="8">
    <source>
        <dbReference type="ARBA" id="ARBA00022842"/>
    </source>
</evidence>
<keyword evidence="6 12" id="KW-0418">Kinase</keyword>
<feature type="binding site" evidence="12">
    <location>
        <position position="203"/>
    </location>
    <ligand>
        <name>D-ribose 5-phosphate</name>
        <dbReference type="ChEBI" id="CHEBI:78346"/>
    </ligand>
</feature>
<comment type="similarity">
    <text evidence="11 12">Belongs to the ribose-phosphate pyrophosphokinase family. Class I subfamily.</text>
</comment>
<evidence type="ECO:0000313" key="14">
    <source>
        <dbReference type="EMBL" id="AIE88040.1"/>
    </source>
</evidence>
<dbReference type="FunFam" id="3.40.50.2020:FF:000001">
    <property type="entry name" value="Ribose-phosphate pyrophosphokinase"/>
    <property type="match status" value="1"/>
</dbReference>
<evidence type="ECO:0000256" key="3">
    <source>
        <dbReference type="ARBA" id="ARBA00022723"/>
    </source>
</evidence>
<dbReference type="SMART" id="SM01400">
    <property type="entry name" value="Pribosyltran_N"/>
    <property type="match status" value="1"/>
</dbReference>
<keyword evidence="15" id="KW-1185">Reference proteome</keyword>
<dbReference type="InterPro" id="IPR000836">
    <property type="entry name" value="PRTase_dom"/>
</dbReference>
<keyword evidence="8 12" id="KW-0460">Magnesium</keyword>
<evidence type="ECO:0000256" key="10">
    <source>
        <dbReference type="ARBA" id="ARBA00054914"/>
    </source>
</evidence>
<dbReference type="NCBIfam" id="TIGR01251">
    <property type="entry name" value="ribP_PPkin"/>
    <property type="match status" value="1"/>
</dbReference>
<dbReference type="EMBL" id="CP007139">
    <property type="protein sequence ID" value="AIE88040.1"/>
    <property type="molecule type" value="Genomic_DNA"/>
</dbReference>
<evidence type="ECO:0000256" key="11">
    <source>
        <dbReference type="ARBA" id="ARBA00061444"/>
    </source>
</evidence>
<keyword evidence="3 12" id="KW-0479">Metal-binding</keyword>
<dbReference type="Gene3D" id="3.40.50.2020">
    <property type="match status" value="2"/>
</dbReference>
<organism evidence="14 15">
    <name type="scientific">Fimbriimonas ginsengisoli Gsoil 348</name>
    <dbReference type="NCBI Taxonomy" id="661478"/>
    <lineage>
        <taxon>Bacteria</taxon>
        <taxon>Bacillati</taxon>
        <taxon>Armatimonadota</taxon>
        <taxon>Fimbriimonadia</taxon>
        <taxon>Fimbriimonadales</taxon>
        <taxon>Fimbriimonadaceae</taxon>
        <taxon>Fimbriimonas</taxon>
    </lineage>
</organism>
<dbReference type="AlphaFoldDB" id="A0A068NYE1"/>
<dbReference type="PANTHER" id="PTHR10210:SF41">
    <property type="entry name" value="RIBOSE-PHOSPHATE PYROPHOSPHOKINASE 1, CHLOROPLASTIC"/>
    <property type="match status" value="1"/>
</dbReference>
<dbReference type="CDD" id="cd06223">
    <property type="entry name" value="PRTases_typeI"/>
    <property type="match status" value="1"/>
</dbReference>
<evidence type="ECO:0000256" key="1">
    <source>
        <dbReference type="ARBA" id="ARBA00004996"/>
    </source>
</evidence>
<dbReference type="PROSITE" id="PS00114">
    <property type="entry name" value="PRPP_SYNTHASE"/>
    <property type="match status" value="1"/>
</dbReference>
<dbReference type="SUPFAM" id="SSF53271">
    <property type="entry name" value="PRTase-like"/>
    <property type="match status" value="1"/>
</dbReference>
<comment type="catalytic activity">
    <reaction evidence="9 12">
        <text>D-ribose 5-phosphate + ATP = 5-phospho-alpha-D-ribose 1-diphosphate + AMP + H(+)</text>
        <dbReference type="Rhea" id="RHEA:15609"/>
        <dbReference type="ChEBI" id="CHEBI:15378"/>
        <dbReference type="ChEBI" id="CHEBI:30616"/>
        <dbReference type="ChEBI" id="CHEBI:58017"/>
        <dbReference type="ChEBI" id="CHEBI:78346"/>
        <dbReference type="ChEBI" id="CHEBI:456215"/>
        <dbReference type="EC" id="2.7.6.1"/>
    </reaction>
</comment>
<dbReference type="GO" id="GO:0006164">
    <property type="term" value="P:purine nucleotide biosynthetic process"/>
    <property type="evidence" value="ECO:0007669"/>
    <property type="project" value="TreeGrafter"/>
</dbReference>
<evidence type="ECO:0000259" key="13">
    <source>
        <dbReference type="Pfam" id="PF13793"/>
    </source>
</evidence>
<feature type="binding site" evidence="12">
    <location>
        <begin position="43"/>
        <end position="45"/>
    </location>
    <ligand>
        <name>ATP</name>
        <dbReference type="ChEBI" id="CHEBI:30616"/>
    </ligand>
</feature>
<dbReference type="NCBIfam" id="NF002320">
    <property type="entry name" value="PRK01259.1"/>
    <property type="match status" value="1"/>
</dbReference>